<dbReference type="InterPro" id="IPR017938">
    <property type="entry name" value="Riboflavin_synthase-like_b-brl"/>
</dbReference>
<dbReference type="InterPro" id="IPR008333">
    <property type="entry name" value="Cbr1-like_FAD-bd_dom"/>
</dbReference>
<dbReference type="PANTHER" id="PTHR47354:SF5">
    <property type="entry name" value="PROTEIN RFBI"/>
    <property type="match status" value="1"/>
</dbReference>
<dbReference type="InterPro" id="IPR001433">
    <property type="entry name" value="OxRdtase_FAD/NAD-bd"/>
</dbReference>
<comment type="cofactor">
    <cofactor evidence="3">
        <name>[2Fe-2S] cluster</name>
        <dbReference type="ChEBI" id="CHEBI:190135"/>
    </cofactor>
</comment>
<feature type="domain" description="2Fe-2S ferredoxin-type" evidence="4">
    <location>
        <begin position="12"/>
        <end position="102"/>
    </location>
</feature>
<keyword evidence="2" id="KW-0479">Metal-binding</keyword>
<reference evidence="7" key="1">
    <citation type="journal article" date="2023" name="Front. Microbiol.">
        <title>Ralstonia chuxiongensis sp. nov., Ralstonia mojiangensis sp. nov., and Ralstonia soli sp. nov., isolated from tobacco fields, are three novel species in the family Burkholderiaceae.</title>
        <authorList>
            <person name="Lu C.H."/>
            <person name="Zhang Y.Y."/>
            <person name="Jiang N."/>
            <person name="Chen W."/>
            <person name="Shao X."/>
            <person name="Zhao Z.M."/>
            <person name="Lu W.L."/>
            <person name="Hu X."/>
            <person name="Xi Y.X."/>
            <person name="Zou S.Y."/>
            <person name="Wei Q.J."/>
            <person name="Lin Z.L."/>
            <person name="Gong L."/>
            <person name="Gai X.T."/>
            <person name="Zhang L.Q."/>
            <person name="Li J.Y."/>
            <person name="Jin Y."/>
            <person name="Xia Z.Y."/>
        </authorList>
    </citation>
    <scope>NUCLEOTIDE SEQUENCE [LARGE SCALE GENOMIC DNA]</scope>
    <source>
        <strain evidence="7">21YRMH01-3</strain>
    </source>
</reference>
<dbReference type="InterPro" id="IPR006058">
    <property type="entry name" value="2Fe2S_fd_BS"/>
</dbReference>
<evidence type="ECO:0000259" key="5">
    <source>
        <dbReference type="PROSITE" id="PS51384"/>
    </source>
</evidence>
<dbReference type="Pfam" id="PF00970">
    <property type="entry name" value="FAD_binding_6"/>
    <property type="match status" value="1"/>
</dbReference>
<dbReference type="Gene3D" id="3.40.50.80">
    <property type="entry name" value="Nucleotide-binding domain of ferredoxin-NADP reductase (FNR) module"/>
    <property type="match status" value="1"/>
</dbReference>
<keyword evidence="2" id="KW-0411">Iron-sulfur</keyword>
<dbReference type="CDD" id="cd06190">
    <property type="entry name" value="T4MO_e_transfer_like"/>
    <property type="match status" value="1"/>
</dbReference>
<dbReference type="PRINTS" id="PR00410">
    <property type="entry name" value="PHEHYDRXLASE"/>
</dbReference>
<comment type="cofactor">
    <cofactor evidence="1">
        <name>FAD</name>
        <dbReference type="ChEBI" id="CHEBI:57692"/>
    </cofactor>
</comment>
<dbReference type="Pfam" id="PF00111">
    <property type="entry name" value="Fer2"/>
    <property type="match status" value="1"/>
</dbReference>
<organism evidence="6 7">
    <name type="scientific">Ralstonia chuxiongensis</name>
    <dbReference type="NCBI Taxonomy" id="2957504"/>
    <lineage>
        <taxon>Bacteria</taxon>
        <taxon>Pseudomonadati</taxon>
        <taxon>Pseudomonadota</taxon>
        <taxon>Betaproteobacteria</taxon>
        <taxon>Burkholderiales</taxon>
        <taxon>Burkholderiaceae</taxon>
        <taxon>Ralstonia</taxon>
    </lineage>
</organism>
<dbReference type="InterPro" id="IPR001041">
    <property type="entry name" value="2Fe-2S_ferredoxin-type"/>
</dbReference>
<dbReference type="InterPro" id="IPR001709">
    <property type="entry name" value="Flavoprot_Pyr_Nucl_cyt_Rdtase"/>
</dbReference>
<evidence type="ECO:0000256" key="1">
    <source>
        <dbReference type="ARBA" id="ARBA00001974"/>
    </source>
</evidence>
<dbReference type="GO" id="GO:0051537">
    <property type="term" value="F:2 iron, 2 sulfur cluster binding"/>
    <property type="evidence" value="ECO:0007669"/>
    <property type="project" value="UniProtKB-KW"/>
</dbReference>
<dbReference type="Gene3D" id="2.40.30.10">
    <property type="entry name" value="Translation factors"/>
    <property type="match status" value="1"/>
</dbReference>
<protein>
    <submittedName>
        <fullName evidence="6">FAD-binding oxidoreductase</fullName>
    </submittedName>
</protein>
<dbReference type="GO" id="GO:0016491">
    <property type="term" value="F:oxidoreductase activity"/>
    <property type="evidence" value="ECO:0007669"/>
    <property type="project" value="InterPro"/>
</dbReference>
<dbReference type="InterPro" id="IPR050415">
    <property type="entry name" value="MRET"/>
</dbReference>
<dbReference type="AlphaFoldDB" id="A0AA42BJA2"/>
<name>A0AA42BJA2_9RALS</name>
<dbReference type="Gene3D" id="3.10.20.30">
    <property type="match status" value="1"/>
</dbReference>
<dbReference type="PROSITE" id="PS51085">
    <property type="entry name" value="2FE2S_FER_2"/>
    <property type="match status" value="1"/>
</dbReference>
<dbReference type="PROSITE" id="PS51384">
    <property type="entry name" value="FAD_FR"/>
    <property type="match status" value="1"/>
</dbReference>
<keyword evidence="2" id="KW-0001">2Fe-2S</keyword>
<feature type="domain" description="FAD-binding FR-type" evidence="5">
    <location>
        <begin position="110"/>
        <end position="209"/>
    </location>
</feature>
<gene>
    <name evidence="6" type="ORF">NKG59_16065</name>
</gene>
<dbReference type="SUPFAM" id="SSF63380">
    <property type="entry name" value="Riboflavin synthase domain-like"/>
    <property type="match status" value="1"/>
</dbReference>
<proteinExistence type="predicted"/>
<dbReference type="RefSeq" id="WP_253538659.1">
    <property type="nucleotide sequence ID" value="NZ_JAMYWC010000004.1"/>
</dbReference>
<keyword evidence="2" id="KW-0408">Iron</keyword>
<evidence type="ECO:0000256" key="2">
    <source>
        <dbReference type="ARBA" id="ARBA00022714"/>
    </source>
</evidence>
<dbReference type="PROSITE" id="PS00197">
    <property type="entry name" value="2FE2S_FER_1"/>
    <property type="match status" value="1"/>
</dbReference>
<dbReference type="InterPro" id="IPR017927">
    <property type="entry name" value="FAD-bd_FR_type"/>
</dbReference>
<evidence type="ECO:0000313" key="7">
    <source>
        <dbReference type="Proteomes" id="UP001162793"/>
    </source>
</evidence>
<evidence type="ECO:0000259" key="4">
    <source>
        <dbReference type="PROSITE" id="PS51085"/>
    </source>
</evidence>
<evidence type="ECO:0000256" key="3">
    <source>
        <dbReference type="ARBA" id="ARBA00034078"/>
    </source>
</evidence>
<dbReference type="Pfam" id="PF00175">
    <property type="entry name" value="NAD_binding_1"/>
    <property type="match status" value="1"/>
</dbReference>
<dbReference type="SUPFAM" id="SSF54292">
    <property type="entry name" value="2Fe-2S ferredoxin-like"/>
    <property type="match status" value="1"/>
</dbReference>
<dbReference type="EMBL" id="JAMYWC010000004">
    <property type="protein sequence ID" value="MCP1173878.1"/>
    <property type="molecule type" value="Genomic_DNA"/>
</dbReference>
<comment type="caution">
    <text evidence="6">The sequence shown here is derived from an EMBL/GenBank/DDBJ whole genome shotgun (WGS) entry which is preliminary data.</text>
</comment>
<dbReference type="CDD" id="cd00207">
    <property type="entry name" value="fer2"/>
    <property type="match status" value="1"/>
</dbReference>
<dbReference type="PANTHER" id="PTHR47354">
    <property type="entry name" value="NADH OXIDOREDUCTASE HCR"/>
    <property type="match status" value="1"/>
</dbReference>
<dbReference type="InterPro" id="IPR012675">
    <property type="entry name" value="Beta-grasp_dom_sf"/>
</dbReference>
<keyword evidence="7" id="KW-1185">Reference proteome</keyword>
<dbReference type="InterPro" id="IPR039261">
    <property type="entry name" value="FNR_nucleotide-bd"/>
</dbReference>
<dbReference type="Proteomes" id="UP001162793">
    <property type="component" value="Unassembled WGS sequence"/>
</dbReference>
<accession>A0AA42BJA2</accession>
<dbReference type="SUPFAM" id="SSF52343">
    <property type="entry name" value="Ferredoxin reductase-like, C-terminal NADP-linked domain"/>
    <property type="match status" value="1"/>
</dbReference>
<dbReference type="PRINTS" id="PR00371">
    <property type="entry name" value="FPNCR"/>
</dbReference>
<sequence length="343" mass="37315">MANDTSELAMTHQITIEGGAAFSIAAEEDTLLRGALRAGIALPHECSVGGCGACRFDLLSGLVESIWPEAPGLSERDRKRGKHLACQSRLLGDCTIRVRCDEAYRPVVSPGRWPAVLLARRELTPDMSEFTFRIQAPAEFRPGQYALLYPPHTPGARAYSMSNLPNEDGIWKFVIRRVPGGAGSNALFDHVEIGQSIMLDGPYGHAYLRDDNARDIVCIAGGSGLAPMLAVARGALSENRVGRVHFFYGGRSQPDLGAMAALEDLVADSRFALSVVLSAPAPALGWQGPTGFVHAEVERVLATPLDHFEFYFAGPPPMIEAVQTLLMHTHHVPFEQMHFDRFV</sequence>
<evidence type="ECO:0000313" key="6">
    <source>
        <dbReference type="EMBL" id="MCP1173878.1"/>
    </source>
</evidence>
<dbReference type="InterPro" id="IPR036010">
    <property type="entry name" value="2Fe-2S_ferredoxin-like_sf"/>
</dbReference>